<feature type="compositionally biased region" description="Basic and acidic residues" evidence="1">
    <location>
        <begin position="81"/>
        <end position="90"/>
    </location>
</feature>
<dbReference type="AlphaFoldDB" id="A0A166LT47"/>
<accession>A0A166LT47</accession>
<name>A0A166LT47_9AGAM</name>
<reference evidence="2 3" key="1">
    <citation type="journal article" date="2016" name="Mol. Biol. Evol.">
        <title>Comparative Genomics of Early-Diverging Mushroom-Forming Fungi Provides Insights into the Origins of Lignocellulose Decay Capabilities.</title>
        <authorList>
            <person name="Nagy L.G."/>
            <person name="Riley R."/>
            <person name="Tritt A."/>
            <person name="Adam C."/>
            <person name="Daum C."/>
            <person name="Floudas D."/>
            <person name="Sun H."/>
            <person name="Yadav J.S."/>
            <person name="Pangilinan J."/>
            <person name="Larsson K.H."/>
            <person name="Matsuura K."/>
            <person name="Barry K."/>
            <person name="Labutti K."/>
            <person name="Kuo R."/>
            <person name="Ohm R.A."/>
            <person name="Bhattacharya S.S."/>
            <person name="Shirouzu T."/>
            <person name="Yoshinaga Y."/>
            <person name="Martin F.M."/>
            <person name="Grigoriev I.V."/>
            <person name="Hibbett D.S."/>
        </authorList>
    </citation>
    <scope>NUCLEOTIDE SEQUENCE [LARGE SCALE GENOMIC DNA]</scope>
    <source>
        <strain evidence="2 3">CBS 109695</strain>
    </source>
</reference>
<dbReference type="OrthoDB" id="3264102at2759"/>
<feature type="region of interest" description="Disordered" evidence="1">
    <location>
        <begin position="1"/>
        <end position="90"/>
    </location>
</feature>
<gene>
    <name evidence="2" type="ORF">FIBSPDRAFT_858555</name>
</gene>
<organism evidence="2 3">
    <name type="scientific">Athelia psychrophila</name>
    <dbReference type="NCBI Taxonomy" id="1759441"/>
    <lineage>
        <taxon>Eukaryota</taxon>
        <taxon>Fungi</taxon>
        <taxon>Dikarya</taxon>
        <taxon>Basidiomycota</taxon>
        <taxon>Agaricomycotina</taxon>
        <taxon>Agaricomycetes</taxon>
        <taxon>Agaricomycetidae</taxon>
        <taxon>Atheliales</taxon>
        <taxon>Atheliaceae</taxon>
        <taxon>Athelia</taxon>
    </lineage>
</organism>
<protein>
    <submittedName>
        <fullName evidence="2">Uncharacterized protein</fullName>
    </submittedName>
</protein>
<evidence type="ECO:0000313" key="3">
    <source>
        <dbReference type="Proteomes" id="UP000076532"/>
    </source>
</evidence>
<evidence type="ECO:0000313" key="2">
    <source>
        <dbReference type="EMBL" id="KZP23291.1"/>
    </source>
</evidence>
<feature type="compositionally biased region" description="Polar residues" evidence="1">
    <location>
        <begin position="1"/>
        <end position="12"/>
    </location>
</feature>
<keyword evidence="3" id="KW-1185">Reference proteome</keyword>
<sequence>MGSLPSKSNSYSGGPPQVLGSRAPEQPSDGSRPAPNSAALAAAEARSKTAQDRGTNANNPNRGKLAAKLEVSKSAKQTAAPKEEERLVWD</sequence>
<dbReference type="Proteomes" id="UP000076532">
    <property type="component" value="Unassembled WGS sequence"/>
</dbReference>
<proteinExistence type="predicted"/>
<evidence type="ECO:0000256" key="1">
    <source>
        <dbReference type="SAM" id="MobiDB-lite"/>
    </source>
</evidence>
<dbReference type="EMBL" id="KV417533">
    <property type="protein sequence ID" value="KZP23291.1"/>
    <property type="molecule type" value="Genomic_DNA"/>
</dbReference>
<feature type="compositionally biased region" description="Polar residues" evidence="1">
    <location>
        <begin position="52"/>
        <end position="61"/>
    </location>
</feature>
<feature type="compositionally biased region" description="Low complexity" evidence="1">
    <location>
        <begin position="34"/>
        <end position="44"/>
    </location>
</feature>